<evidence type="ECO:0000313" key="4">
    <source>
        <dbReference type="Proteomes" id="UP001595904"/>
    </source>
</evidence>
<protein>
    <recommendedName>
        <fullName evidence="5">Transmembrane protein</fullName>
    </recommendedName>
</protein>
<evidence type="ECO:0000256" key="2">
    <source>
        <dbReference type="SAM" id="Phobius"/>
    </source>
</evidence>
<evidence type="ECO:0000313" key="3">
    <source>
        <dbReference type="EMBL" id="MFC4310505.1"/>
    </source>
</evidence>
<name>A0ABV8STQ7_9GAMM</name>
<organism evidence="3 4">
    <name type="scientific">Steroidobacter flavus</name>
    <dbReference type="NCBI Taxonomy" id="1842136"/>
    <lineage>
        <taxon>Bacteria</taxon>
        <taxon>Pseudomonadati</taxon>
        <taxon>Pseudomonadota</taxon>
        <taxon>Gammaproteobacteria</taxon>
        <taxon>Steroidobacterales</taxon>
        <taxon>Steroidobacteraceae</taxon>
        <taxon>Steroidobacter</taxon>
    </lineage>
</organism>
<feature type="transmembrane region" description="Helical" evidence="2">
    <location>
        <begin position="60"/>
        <end position="82"/>
    </location>
</feature>
<sequence>MEPEFAPQYSPKERRRRLLLHAVLAALTGAALYWWALPRFRSFSADAACQTIFGISGSTLLIYGAFVGAPLAAAIMIVLLTARQSIETFATRRYPPPGRKVYGRVKIKKGWQAVAFALIPAMFITYLCVLSSQGMERASRMARETQLSADCHPSPKITRPRRDRSVPETNDR</sequence>
<dbReference type="RefSeq" id="WP_380598043.1">
    <property type="nucleotide sequence ID" value="NZ_JBHSDU010000003.1"/>
</dbReference>
<accession>A0ABV8STQ7</accession>
<comment type="caution">
    <text evidence="3">The sequence shown here is derived from an EMBL/GenBank/DDBJ whole genome shotgun (WGS) entry which is preliminary data.</text>
</comment>
<proteinExistence type="predicted"/>
<feature type="transmembrane region" description="Helical" evidence="2">
    <location>
        <begin position="113"/>
        <end position="132"/>
    </location>
</feature>
<feature type="transmembrane region" description="Helical" evidence="2">
    <location>
        <begin position="18"/>
        <end position="36"/>
    </location>
</feature>
<reference evidence="4" key="1">
    <citation type="journal article" date="2019" name="Int. J. Syst. Evol. Microbiol.">
        <title>The Global Catalogue of Microorganisms (GCM) 10K type strain sequencing project: providing services to taxonomists for standard genome sequencing and annotation.</title>
        <authorList>
            <consortium name="The Broad Institute Genomics Platform"/>
            <consortium name="The Broad Institute Genome Sequencing Center for Infectious Disease"/>
            <person name="Wu L."/>
            <person name="Ma J."/>
        </authorList>
    </citation>
    <scope>NUCLEOTIDE SEQUENCE [LARGE SCALE GENOMIC DNA]</scope>
    <source>
        <strain evidence="4">CGMCC 1.10759</strain>
    </source>
</reference>
<keyword evidence="2" id="KW-0812">Transmembrane</keyword>
<keyword evidence="2" id="KW-1133">Transmembrane helix</keyword>
<gene>
    <name evidence="3" type="ORF">ACFPN2_15545</name>
</gene>
<evidence type="ECO:0000256" key="1">
    <source>
        <dbReference type="SAM" id="MobiDB-lite"/>
    </source>
</evidence>
<feature type="region of interest" description="Disordered" evidence="1">
    <location>
        <begin position="141"/>
        <end position="172"/>
    </location>
</feature>
<keyword evidence="2" id="KW-0472">Membrane</keyword>
<feature type="compositionally biased region" description="Basic and acidic residues" evidence="1">
    <location>
        <begin position="163"/>
        <end position="172"/>
    </location>
</feature>
<keyword evidence="4" id="KW-1185">Reference proteome</keyword>
<dbReference type="Proteomes" id="UP001595904">
    <property type="component" value="Unassembled WGS sequence"/>
</dbReference>
<evidence type="ECO:0008006" key="5">
    <source>
        <dbReference type="Google" id="ProtNLM"/>
    </source>
</evidence>
<dbReference type="EMBL" id="JBHSDU010000003">
    <property type="protein sequence ID" value="MFC4310505.1"/>
    <property type="molecule type" value="Genomic_DNA"/>
</dbReference>